<dbReference type="Proteomes" id="UP000887565">
    <property type="component" value="Unplaced"/>
</dbReference>
<keyword evidence="1" id="KW-0472">Membrane</keyword>
<keyword evidence="1" id="KW-0812">Transmembrane</keyword>
<evidence type="ECO:0000313" key="3">
    <source>
        <dbReference type="WBParaSite" id="nRc.2.0.1.t04927-RA"/>
    </source>
</evidence>
<organism evidence="2 3">
    <name type="scientific">Romanomermis culicivorax</name>
    <name type="common">Nematode worm</name>
    <dbReference type="NCBI Taxonomy" id="13658"/>
    <lineage>
        <taxon>Eukaryota</taxon>
        <taxon>Metazoa</taxon>
        <taxon>Ecdysozoa</taxon>
        <taxon>Nematoda</taxon>
        <taxon>Enoplea</taxon>
        <taxon>Dorylaimia</taxon>
        <taxon>Mermithida</taxon>
        <taxon>Mermithoidea</taxon>
        <taxon>Mermithidae</taxon>
        <taxon>Romanomermis</taxon>
    </lineage>
</organism>
<protein>
    <submittedName>
        <fullName evidence="3">Uncharacterized protein</fullName>
    </submittedName>
</protein>
<proteinExistence type="predicted"/>
<sequence>MPIIAMPIIVVPVIVVPVIVLAVILVTVVVTAATMVNGAILTDIGTGLGDTSFRNKRHIKLGAQTPKVTRTDNVERSSSHRDDILCNLNTIFDNHPFSHNPGTFGRNIGRRFRSVYDHLLRKKIYNVE</sequence>
<keyword evidence="2" id="KW-1185">Reference proteome</keyword>
<reference evidence="3" key="1">
    <citation type="submission" date="2022-11" db="UniProtKB">
        <authorList>
            <consortium name="WormBaseParasite"/>
        </authorList>
    </citation>
    <scope>IDENTIFICATION</scope>
</reference>
<feature type="transmembrane region" description="Helical" evidence="1">
    <location>
        <begin position="6"/>
        <end position="30"/>
    </location>
</feature>
<keyword evidence="1" id="KW-1133">Transmembrane helix</keyword>
<dbReference type="WBParaSite" id="nRc.2.0.1.t04927-RA">
    <property type="protein sequence ID" value="nRc.2.0.1.t04927-RA"/>
    <property type="gene ID" value="nRc.2.0.1.g04927"/>
</dbReference>
<accession>A0A915HU48</accession>
<evidence type="ECO:0000256" key="1">
    <source>
        <dbReference type="SAM" id="Phobius"/>
    </source>
</evidence>
<name>A0A915HU48_ROMCU</name>
<evidence type="ECO:0000313" key="2">
    <source>
        <dbReference type="Proteomes" id="UP000887565"/>
    </source>
</evidence>
<dbReference type="AlphaFoldDB" id="A0A915HU48"/>